<dbReference type="SUPFAM" id="SSF52266">
    <property type="entry name" value="SGNH hydrolase"/>
    <property type="match status" value="1"/>
</dbReference>
<dbReference type="AlphaFoldDB" id="A0A319BYY9"/>
<dbReference type="InterPro" id="IPR037459">
    <property type="entry name" value="RhgT-like"/>
</dbReference>
<organism evidence="2 3">
    <name type="scientific">Aspergillus uvarum CBS 121591</name>
    <dbReference type="NCBI Taxonomy" id="1448315"/>
    <lineage>
        <taxon>Eukaryota</taxon>
        <taxon>Fungi</taxon>
        <taxon>Dikarya</taxon>
        <taxon>Ascomycota</taxon>
        <taxon>Pezizomycotina</taxon>
        <taxon>Eurotiomycetes</taxon>
        <taxon>Eurotiomycetidae</taxon>
        <taxon>Eurotiales</taxon>
        <taxon>Aspergillaceae</taxon>
        <taxon>Aspergillus</taxon>
        <taxon>Aspergillus subgen. Circumdati</taxon>
    </lineage>
</organism>
<dbReference type="Proteomes" id="UP000248340">
    <property type="component" value="Unassembled WGS sequence"/>
</dbReference>
<sequence>MIPSKTLALLTCVAPGMAAKPAAFYLAGDSTTAAQSFRGGRWGVGFLATLTDGAIGTDLGKISYQPYVTIQFGHNDQKNTSGVTLEDYATNLQTMAEAAVTAGGIPILVTPISRRTFNPTTGTVIEDLATQRNITITVAESIGASTVYLDAIGATDAASYNRITTDYTHLSPVGSVVFGNMVSWLLLTTTSLAKSLSGWLHRPQRRIVAAVVNGTYIYPDV</sequence>
<dbReference type="GO" id="GO:0016787">
    <property type="term" value="F:hydrolase activity"/>
    <property type="evidence" value="ECO:0007669"/>
    <property type="project" value="UniProtKB-KW"/>
</dbReference>
<dbReference type="RefSeq" id="XP_025486989.1">
    <property type="nucleotide sequence ID" value="XM_025641110.1"/>
</dbReference>
<keyword evidence="2" id="KW-0378">Hydrolase</keyword>
<dbReference type="VEuPathDB" id="FungiDB:BO82DRAFT_436382"/>
<dbReference type="OrthoDB" id="5041285at2759"/>
<evidence type="ECO:0000256" key="1">
    <source>
        <dbReference type="SAM" id="SignalP"/>
    </source>
</evidence>
<dbReference type="PANTHER" id="PTHR43695:SF2">
    <property type="entry name" value="PUTATIVE (AFU_ORTHOLOGUE AFUA_2G17250)-RELATED"/>
    <property type="match status" value="1"/>
</dbReference>
<evidence type="ECO:0000313" key="3">
    <source>
        <dbReference type="Proteomes" id="UP000248340"/>
    </source>
</evidence>
<dbReference type="GeneID" id="37143852"/>
<dbReference type="EMBL" id="KZ821751">
    <property type="protein sequence ID" value="PYH76789.1"/>
    <property type="molecule type" value="Genomic_DNA"/>
</dbReference>
<proteinExistence type="predicted"/>
<protein>
    <submittedName>
        <fullName evidence="2">SGNH hydrolase</fullName>
    </submittedName>
</protein>
<feature type="signal peptide" evidence="1">
    <location>
        <begin position="1"/>
        <end position="18"/>
    </location>
</feature>
<keyword evidence="3" id="KW-1185">Reference proteome</keyword>
<keyword evidence="1" id="KW-0732">Signal</keyword>
<dbReference type="PANTHER" id="PTHR43695">
    <property type="entry name" value="PUTATIVE (AFU_ORTHOLOGUE AFUA_2G17250)-RELATED"/>
    <property type="match status" value="1"/>
</dbReference>
<name>A0A319BYY9_9EURO</name>
<dbReference type="STRING" id="1448315.A0A319BYY9"/>
<gene>
    <name evidence="2" type="ORF">BO82DRAFT_436382</name>
</gene>
<feature type="chain" id="PRO_5016447942" evidence="1">
    <location>
        <begin position="19"/>
        <end position="221"/>
    </location>
</feature>
<evidence type="ECO:0000313" key="2">
    <source>
        <dbReference type="EMBL" id="PYH76789.1"/>
    </source>
</evidence>
<dbReference type="Gene3D" id="3.40.50.1110">
    <property type="entry name" value="SGNH hydrolase"/>
    <property type="match status" value="1"/>
</dbReference>
<reference evidence="2 3" key="1">
    <citation type="submission" date="2016-12" db="EMBL/GenBank/DDBJ databases">
        <title>The genomes of Aspergillus section Nigri reveals drivers in fungal speciation.</title>
        <authorList>
            <consortium name="DOE Joint Genome Institute"/>
            <person name="Vesth T.C."/>
            <person name="Nybo J."/>
            <person name="Theobald S."/>
            <person name="Brandl J."/>
            <person name="Frisvad J.C."/>
            <person name="Nielsen K.F."/>
            <person name="Lyhne E.K."/>
            <person name="Kogle M.E."/>
            <person name="Kuo A."/>
            <person name="Riley R."/>
            <person name="Clum A."/>
            <person name="Nolan M."/>
            <person name="Lipzen A."/>
            <person name="Salamov A."/>
            <person name="Henrissat B."/>
            <person name="Wiebenga A."/>
            <person name="De Vries R.P."/>
            <person name="Grigoriev I.V."/>
            <person name="Mortensen U.H."/>
            <person name="Andersen M.R."/>
            <person name="Baker S.E."/>
        </authorList>
    </citation>
    <scope>NUCLEOTIDE SEQUENCE [LARGE SCALE GENOMIC DNA]</scope>
    <source>
        <strain evidence="2 3">CBS 121591</strain>
    </source>
</reference>
<dbReference type="InterPro" id="IPR036514">
    <property type="entry name" value="SGNH_hydro_sf"/>
</dbReference>
<accession>A0A319BYY9</accession>